<dbReference type="InterPro" id="IPR003959">
    <property type="entry name" value="ATPase_AAA_core"/>
</dbReference>
<dbReference type="STRING" id="5217.A0A4Q1BJH0"/>
<dbReference type="OrthoDB" id="5553750at2759"/>
<evidence type="ECO:0000313" key="13">
    <source>
        <dbReference type="EMBL" id="RXK37810.1"/>
    </source>
</evidence>
<keyword evidence="5" id="KW-0378">Hydrolase</keyword>
<evidence type="ECO:0000259" key="12">
    <source>
        <dbReference type="SMART" id="SM00382"/>
    </source>
</evidence>
<gene>
    <name evidence="13" type="ORF">M231_04900</name>
</gene>
<accession>A0A4Q1BJH0</accession>
<evidence type="ECO:0000256" key="10">
    <source>
        <dbReference type="ARBA" id="ARBA00048778"/>
    </source>
</evidence>
<protein>
    <recommendedName>
        <fullName evidence="8">Peroxisomal ATPase PEX6</fullName>
    </recommendedName>
    <alternativeName>
        <fullName evidence="9">Peroxin-6</fullName>
    </alternativeName>
</protein>
<dbReference type="SMART" id="SM00382">
    <property type="entry name" value="AAA"/>
    <property type="match status" value="2"/>
</dbReference>
<name>A0A4Q1BJH0_TREME</name>
<evidence type="ECO:0000256" key="7">
    <source>
        <dbReference type="ARBA" id="ARBA00023136"/>
    </source>
</evidence>
<dbReference type="GO" id="GO:0016558">
    <property type="term" value="P:protein import into peroxisome matrix"/>
    <property type="evidence" value="ECO:0007669"/>
    <property type="project" value="TreeGrafter"/>
</dbReference>
<dbReference type="InterPro" id="IPR050168">
    <property type="entry name" value="AAA_ATPase_domain"/>
</dbReference>
<comment type="similarity">
    <text evidence="2">Belongs to the AAA ATPase family.</text>
</comment>
<feature type="domain" description="AAA+ ATPase" evidence="12">
    <location>
        <begin position="641"/>
        <end position="780"/>
    </location>
</feature>
<dbReference type="GO" id="GO:0016887">
    <property type="term" value="F:ATP hydrolysis activity"/>
    <property type="evidence" value="ECO:0007669"/>
    <property type="project" value="InterPro"/>
</dbReference>
<dbReference type="CDD" id="cd19527">
    <property type="entry name" value="RecA-like_PEX6_r2"/>
    <property type="match status" value="1"/>
</dbReference>
<dbReference type="SUPFAM" id="SSF52540">
    <property type="entry name" value="P-loop containing nucleoside triphosphate hydrolases"/>
    <property type="match status" value="2"/>
</dbReference>
<dbReference type="GO" id="GO:0005524">
    <property type="term" value="F:ATP binding"/>
    <property type="evidence" value="ECO:0007669"/>
    <property type="project" value="UniProtKB-KW"/>
</dbReference>
<feature type="compositionally biased region" description="Pro residues" evidence="11">
    <location>
        <begin position="291"/>
        <end position="303"/>
    </location>
</feature>
<dbReference type="InParanoid" id="A0A4Q1BJH0"/>
<evidence type="ECO:0000313" key="14">
    <source>
        <dbReference type="Proteomes" id="UP000289152"/>
    </source>
</evidence>
<dbReference type="Pfam" id="PF23315">
    <property type="entry name" value="PEX6_4th"/>
    <property type="match status" value="1"/>
</dbReference>
<organism evidence="13 14">
    <name type="scientific">Tremella mesenterica</name>
    <name type="common">Jelly fungus</name>
    <dbReference type="NCBI Taxonomy" id="5217"/>
    <lineage>
        <taxon>Eukaryota</taxon>
        <taxon>Fungi</taxon>
        <taxon>Dikarya</taxon>
        <taxon>Basidiomycota</taxon>
        <taxon>Agaricomycotina</taxon>
        <taxon>Tremellomycetes</taxon>
        <taxon>Tremellales</taxon>
        <taxon>Tremellaceae</taxon>
        <taxon>Tremella</taxon>
    </lineage>
</organism>
<feature type="compositionally biased region" description="Low complexity" evidence="11">
    <location>
        <begin position="280"/>
        <end position="290"/>
    </location>
</feature>
<dbReference type="AlphaFoldDB" id="A0A4Q1BJH0"/>
<evidence type="ECO:0000256" key="5">
    <source>
        <dbReference type="ARBA" id="ARBA00022801"/>
    </source>
</evidence>
<evidence type="ECO:0000256" key="8">
    <source>
        <dbReference type="ARBA" id="ARBA00034811"/>
    </source>
</evidence>
<dbReference type="FunFam" id="1.10.8.60:FF:000039">
    <property type="entry name" value="peroxisome biogenesis factor 6"/>
    <property type="match status" value="1"/>
</dbReference>
<dbReference type="Pfam" id="PF00004">
    <property type="entry name" value="AAA"/>
    <property type="match status" value="2"/>
</dbReference>
<dbReference type="InterPro" id="IPR047533">
    <property type="entry name" value="RecA-like_PEX6_r2"/>
</dbReference>
<dbReference type="InterPro" id="IPR003960">
    <property type="entry name" value="ATPase_AAA_CS"/>
</dbReference>
<dbReference type="InterPro" id="IPR003593">
    <property type="entry name" value="AAA+_ATPase"/>
</dbReference>
<dbReference type="FunFam" id="3.40.50.300:FF:000109">
    <property type="entry name" value="Peroxisomal biogenesis factor 6"/>
    <property type="match status" value="1"/>
</dbReference>
<feature type="domain" description="AAA+ ATPase" evidence="12">
    <location>
        <begin position="914"/>
        <end position="1054"/>
    </location>
</feature>
<evidence type="ECO:0000256" key="4">
    <source>
        <dbReference type="ARBA" id="ARBA00022741"/>
    </source>
</evidence>
<evidence type="ECO:0000256" key="11">
    <source>
        <dbReference type="SAM" id="MobiDB-lite"/>
    </source>
</evidence>
<evidence type="ECO:0000256" key="6">
    <source>
        <dbReference type="ARBA" id="ARBA00022840"/>
    </source>
</evidence>
<keyword evidence="3" id="KW-0962">Peroxisome biogenesis</keyword>
<dbReference type="GO" id="GO:0005778">
    <property type="term" value="C:peroxisomal membrane"/>
    <property type="evidence" value="ECO:0007669"/>
    <property type="project" value="TreeGrafter"/>
</dbReference>
<comment type="catalytic activity">
    <reaction evidence="10">
        <text>ATP + H2O = ADP + phosphate + H(+)</text>
        <dbReference type="Rhea" id="RHEA:13065"/>
        <dbReference type="ChEBI" id="CHEBI:15377"/>
        <dbReference type="ChEBI" id="CHEBI:15378"/>
        <dbReference type="ChEBI" id="CHEBI:30616"/>
        <dbReference type="ChEBI" id="CHEBI:43474"/>
        <dbReference type="ChEBI" id="CHEBI:456216"/>
    </reaction>
    <physiologicalReaction direction="left-to-right" evidence="10">
        <dbReference type="Rhea" id="RHEA:13066"/>
    </physiologicalReaction>
</comment>
<dbReference type="EMBL" id="SDIL01000059">
    <property type="protein sequence ID" value="RXK37810.1"/>
    <property type="molecule type" value="Genomic_DNA"/>
</dbReference>
<evidence type="ECO:0000256" key="2">
    <source>
        <dbReference type="ARBA" id="ARBA00006914"/>
    </source>
</evidence>
<dbReference type="PANTHER" id="PTHR23077:SF9">
    <property type="entry name" value="PEROXISOMAL ATPASE PEX6"/>
    <property type="match status" value="1"/>
</dbReference>
<dbReference type="GO" id="GO:0005829">
    <property type="term" value="C:cytosol"/>
    <property type="evidence" value="ECO:0007669"/>
    <property type="project" value="TreeGrafter"/>
</dbReference>
<dbReference type="Proteomes" id="UP000289152">
    <property type="component" value="Unassembled WGS sequence"/>
</dbReference>
<comment type="subcellular location">
    <subcellularLocation>
        <location evidence="1">Membrane</location>
    </subcellularLocation>
</comment>
<keyword evidence="14" id="KW-1185">Reference proteome</keyword>
<evidence type="ECO:0000256" key="9">
    <source>
        <dbReference type="ARBA" id="ARBA00034920"/>
    </source>
</evidence>
<evidence type="ECO:0000256" key="3">
    <source>
        <dbReference type="ARBA" id="ARBA00022593"/>
    </source>
</evidence>
<feature type="region of interest" description="Disordered" evidence="11">
    <location>
        <begin position="277"/>
        <end position="305"/>
    </location>
</feature>
<keyword evidence="7" id="KW-0472">Membrane</keyword>
<dbReference type="InterPro" id="IPR027417">
    <property type="entry name" value="P-loop_NTPase"/>
</dbReference>
<reference evidence="13 14" key="1">
    <citation type="submission" date="2016-06" db="EMBL/GenBank/DDBJ databases">
        <title>Evolution of pathogenesis and genome organization in the Tremellales.</title>
        <authorList>
            <person name="Cuomo C."/>
            <person name="Litvintseva A."/>
            <person name="Heitman J."/>
            <person name="Chen Y."/>
            <person name="Sun S."/>
            <person name="Springer D."/>
            <person name="Dromer F."/>
            <person name="Young S."/>
            <person name="Zeng Q."/>
            <person name="Chapman S."/>
            <person name="Gujja S."/>
            <person name="Saif S."/>
            <person name="Birren B."/>
        </authorList>
    </citation>
    <scope>NUCLEOTIDE SEQUENCE [LARGE SCALE GENOMIC DNA]</scope>
    <source>
        <strain evidence="13 14">ATCC 28783</strain>
    </source>
</reference>
<dbReference type="VEuPathDB" id="FungiDB:TREMEDRAFT_43062"/>
<dbReference type="PROSITE" id="PS00674">
    <property type="entry name" value="AAA"/>
    <property type="match status" value="1"/>
</dbReference>
<keyword evidence="6" id="KW-0067">ATP-binding</keyword>
<dbReference type="Gene3D" id="1.10.8.60">
    <property type="match status" value="2"/>
</dbReference>
<proteinExistence type="inferred from homology"/>
<comment type="caution">
    <text evidence="13">The sequence shown here is derived from an EMBL/GenBank/DDBJ whole genome shotgun (WGS) entry which is preliminary data.</text>
</comment>
<evidence type="ECO:0000256" key="1">
    <source>
        <dbReference type="ARBA" id="ARBA00004370"/>
    </source>
</evidence>
<keyword evidence="4" id="KW-0547">Nucleotide-binding</keyword>
<sequence length="1196" mass="130926">MPGHISKGNIVQTQVHPLSAHPNLPSSSSQSSAQVGLASPALWQRLKALQDPSRLEDPQHSRPFPSSPSRIDVAIEWPEERRVGKGKQRALVVWIEEDETEHETNRLYLPLSLFPPYSNPPLVCGISLHHPISLSLVILQAVAPSQDTHYTPPTLTELDFKPLYADEVSSISSAHRPIGPINDIPPERFRMLMTEPVQQGIFTPTTRIIISPVPHVPDPTDGLWPEDDLASESSHGNTHLSMVNFDPDSFLSSGLTLSTSFPRDFEDDVRFSDETDLAHSVTSSTSGSVTPRPPGTPRTPSPPVAAEDLIPYEAENGARFTAVNALGPAASYSVVDEMDVCWVGVSGLGRAGIFEGDWVLLKSITNTGPSSSRLVKALAWEKLDESTEELPDNPILLPPTIFRALSSEPLSSEFEVTLLPTPFGIRTPTIPTAKAMTLARIATAEGVDKRYERSWLEGLKSHFKHDSDAEHGMRIIRRGDIISVPVRMGKPLPVSNGLQADQDETIDDFESDPDDWGSDGFDENTDIIQPKSPFKPFTGLVFFIVTSLSFEPLVSLEEDFSSSVSSKARAGELGCWVNVGKNGITRMVLNGVDRAGIQLRDIDRHWNGLSFMPTPYDAVNATTLRDLLSTGIYSLSKHRIPPSSVLIIGDRGAGKRSFVESIANHCGLSVIFVECYDLVGDTFTFTEGTLAALLEKTKACAPSILLLHHLEALAQKSEAANTGRLTASAKLVEDASEFLRKASLETGWPCVLCGTTRDEDAVPAGILGCFKREIKLQAPNEEQRATVIRNALQDKEVAPDVDLKQLAIQTAALRPGDILSLTRRASDVAFDRAMKESHRSALEVRHAGVAVIAADMISSVNRAKKSYAERIDAPRIPNVSWDDVGGLASVKTDILDTIQLPLDHPELFAEGLKKRSGILLYGPPGTGKTLLAKAVATSLSLNFFSVKGPELLNMYIGESEANVRRVFQRARDAAPCVIFMDELDSVAPKRGNQGDSAGVMDRIVSQLLAELDGMSSGGKSDVFVMGATNRPDLLDPALLRPGRFDRMLYLGVPNSHQAQLSVLKALTRKFKLHPEGDLEEVAERCPFNLTGADFYALCSDAMLRSMTRLAEEVDEKIERFNSEPPPYKFPYPMTPQYYLSTLAQPEEIQVEVTRDDFWHALEGLVPSVSEGEMEHYQRVQGEFQGYAIGNKRNGIA</sequence>
<dbReference type="PANTHER" id="PTHR23077">
    <property type="entry name" value="AAA-FAMILY ATPASE"/>
    <property type="match status" value="1"/>
</dbReference>
<dbReference type="Gene3D" id="3.40.50.300">
    <property type="entry name" value="P-loop containing nucleotide triphosphate hydrolases"/>
    <property type="match status" value="2"/>
</dbReference>
<dbReference type="InterPro" id="IPR056995">
    <property type="entry name" value="PEX6_4th_dom"/>
</dbReference>